<sequence length="136" mass="16250">MNNRPYVPPEIGPHERRELELMLKGIKPLAMFADVVSPSFHWPDAKFEPHVRSGRIIKREYLKETLDGKYTFRELYYALPNEVWRIERAHELSNLHFDHWSEAVPKICAEMGKLLGYSDHEIAVFLEWSERKRMER</sequence>
<proteinExistence type="predicted"/>
<dbReference type="AlphaFoldDB" id="A0A7Y0E0X9"/>
<evidence type="ECO:0008006" key="3">
    <source>
        <dbReference type="Google" id="ProtNLM"/>
    </source>
</evidence>
<name>A0A7Y0E0X9_9PROT</name>
<keyword evidence="2" id="KW-1185">Reference proteome</keyword>
<evidence type="ECO:0000313" key="1">
    <source>
        <dbReference type="EMBL" id="NMM45223.1"/>
    </source>
</evidence>
<organism evidence="1 2">
    <name type="scientific">Pacificispira spongiicola</name>
    <dbReference type="NCBI Taxonomy" id="2729598"/>
    <lineage>
        <taxon>Bacteria</taxon>
        <taxon>Pseudomonadati</taxon>
        <taxon>Pseudomonadota</taxon>
        <taxon>Alphaproteobacteria</taxon>
        <taxon>Rhodospirillales</taxon>
        <taxon>Rhodospirillaceae</taxon>
        <taxon>Pacificispira</taxon>
    </lineage>
</organism>
<dbReference type="Proteomes" id="UP000539372">
    <property type="component" value="Unassembled WGS sequence"/>
</dbReference>
<protein>
    <recommendedName>
        <fullName evidence="3">Hemin receptor</fullName>
    </recommendedName>
</protein>
<reference evidence="1 2" key="1">
    <citation type="submission" date="2020-04" db="EMBL/GenBank/DDBJ databases">
        <title>Rhodospirillaceae bacterium KN72 isolated from deep sea.</title>
        <authorList>
            <person name="Zhang D.-C."/>
        </authorList>
    </citation>
    <scope>NUCLEOTIDE SEQUENCE [LARGE SCALE GENOMIC DNA]</scope>
    <source>
        <strain evidence="1 2">KN72</strain>
    </source>
</reference>
<evidence type="ECO:0000313" key="2">
    <source>
        <dbReference type="Proteomes" id="UP000539372"/>
    </source>
</evidence>
<dbReference type="RefSeq" id="WP_169625578.1">
    <property type="nucleotide sequence ID" value="NZ_JABBNT010000003.1"/>
</dbReference>
<gene>
    <name evidence="1" type="ORF">HH303_12085</name>
</gene>
<comment type="caution">
    <text evidence="1">The sequence shown here is derived from an EMBL/GenBank/DDBJ whole genome shotgun (WGS) entry which is preliminary data.</text>
</comment>
<accession>A0A7Y0E0X9</accession>
<dbReference type="EMBL" id="JABBNT010000003">
    <property type="protein sequence ID" value="NMM45223.1"/>
    <property type="molecule type" value="Genomic_DNA"/>
</dbReference>